<name>A0A0F7L317_9VIRU</name>
<sequence>MSPVYRVKCSNPACTDYDLEQLCSKAMSEPFPLCDFCKRRLSKVYGKDDGSFTLKGDCWYRDGYGGNK</sequence>
<accession>A0A0F7L317</accession>
<reference evidence="1" key="2">
    <citation type="submission" date="2015-03" db="EMBL/GenBank/DDBJ databases">
        <authorList>
            <person name="Chow C.-E.T."/>
            <person name="Winget D.M."/>
            <person name="White R.A.III."/>
            <person name="Hallam S.J."/>
            <person name="Suttle C.A."/>
        </authorList>
    </citation>
    <scope>NUCLEOTIDE SEQUENCE</scope>
    <source>
        <strain evidence="1">Anoxic2_3</strain>
    </source>
</reference>
<proteinExistence type="predicted"/>
<protein>
    <submittedName>
        <fullName evidence="1">Uncharacterized protein</fullName>
    </submittedName>
</protein>
<dbReference type="EMBL" id="KR029587">
    <property type="protein sequence ID" value="AKH46934.1"/>
    <property type="molecule type" value="Genomic_DNA"/>
</dbReference>
<reference evidence="1" key="1">
    <citation type="journal article" date="2015" name="Front. Microbiol.">
        <title>Combining genomic sequencing methods to explore viral diversity and reveal potential virus-host interactions.</title>
        <authorList>
            <person name="Chow C.E."/>
            <person name="Winget D.M."/>
            <person name="White R.A.III."/>
            <person name="Hallam S.J."/>
            <person name="Suttle C.A."/>
        </authorList>
    </citation>
    <scope>NUCLEOTIDE SEQUENCE</scope>
    <source>
        <strain evidence="1">Anoxic2_3</strain>
    </source>
</reference>
<evidence type="ECO:0000313" key="1">
    <source>
        <dbReference type="EMBL" id="AKH46934.1"/>
    </source>
</evidence>
<organism evidence="1">
    <name type="scientific">uncultured marine virus</name>
    <dbReference type="NCBI Taxonomy" id="186617"/>
    <lineage>
        <taxon>Viruses</taxon>
        <taxon>environmental samples</taxon>
    </lineage>
</organism>